<gene>
    <name evidence="1" type="ORF">QRX60_34735</name>
</gene>
<proteinExistence type="predicted"/>
<dbReference type="RefSeq" id="WP_285995664.1">
    <property type="nucleotide sequence ID" value="NZ_CP127295.1"/>
</dbReference>
<organism evidence="1 2">
    <name type="scientific">Amycolatopsis mongoliensis</name>
    <dbReference type="NCBI Taxonomy" id="715475"/>
    <lineage>
        <taxon>Bacteria</taxon>
        <taxon>Bacillati</taxon>
        <taxon>Actinomycetota</taxon>
        <taxon>Actinomycetes</taxon>
        <taxon>Pseudonocardiales</taxon>
        <taxon>Pseudonocardiaceae</taxon>
        <taxon>Amycolatopsis</taxon>
    </lineage>
</organism>
<reference evidence="1 2" key="1">
    <citation type="submission" date="2023-06" db="EMBL/GenBank/DDBJ databases">
        <authorList>
            <person name="Oyuntsetseg B."/>
            <person name="Kim S.B."/>
        </authorList>
    </citation>
    <scope>NUCLEOTIDE SEQUENCE [LARGE SCALE GENOMIC DNA]</scope>
    <source>
        <strain evidence="1 2">4-36</strain>
    </source>
</reference>
<dbReference type="Pfam" id="PF10706">
    <property type="entry name" value="Aminoglyc_resit"/>
    <property type="match status" value="1"/>
</dbReference>
<protein>
    <submittedName>
        <fullName evidence="1">Amino acid transporter</fullName>
    </submittedName>
</protein>
<dbReference type="InterPro" id="IPR043519">
    <property type="entry name" value="NT_sf"/>
</dbReference>
<dbReference type="Gene3D" id="3.30.460.40">
    <property type="match status" value="1"/>
</dbReference>
<dbReference type="InterPro" id="IPR019646">
    <property type="entry name" value="Aminoglyc_AdlTrfase"/>
</dbReference>
<accession>A0A9Y2JKQ3</accession>
<evidence type="ECO:0000313" key="2">
    <source>
        <dbReference type="Proteomes" id="UP001239397"/>
    </source>
</evidence>
<dbReference type="SUPFAM" id="SSF81301">
    <property type="entry name" value="Nucleotidyltransferase"/>
    <property type="match status" value="1"/>
</dbReference>
<dbReference type="KEGG" id="amog:QRX60_34735"/>
<name>A0A9Y2JKQ3_9PSEU</name>
<keyword evidence="2" id="KW-1185">Reference proteome</keyword>
<dbReference type="AlphaFoldDB" id="A0A9Y2JKQ3"/>
<evidence type="ECO:0000313" key="1">
    <source>
        <dbReference type="EMBL" id="WIX99181.1"/>
    </source>
</evidence>
<dbReference type="EMBL" id="CP127295">
    <property type="protein sequence ID" value="WIX99181.1"/>
    <property type="molecule type" value="Genomic_DNA"/>
</dbReference>
<dbReference type="Proteomes" id="UP001239397">
    <property type="component" value="Chromosome"/>
</dbReference>
<sequence length="262" mass="28433">MCTAPDGRVTEVSRLACCLPAWYSGISWTPGTDRSQMPTSAIWPLKNVAVPGEAVFGAWDPAAPAEARSWFEPAGTPWWIAGGFALELVAGRSWRTHGDLDVLVLRRDQLVVQEALAGREWWAADPPGTLRPWAAGEILGPAVHDVRCRPSGSSPWRVQVMLDETDGDEWVSRRSPAVRRPVAGLGVTVGGIPCLRPEIQLFWKAGSPREKDEEDFREVAGSLGPAQRSWLARAIGATYSRRHPWLARLREAGGAGRSGAAG</sequence>